<feature type="transmembrane region" description="Helical" evidence="7">
    <location>
        <begin position="200"/>
        <end position="222"/>
    </location>
</feature>
<feature type="transmembrane region" description="Helical" evidence="7">
    <location>
        <begin position="350"/>
        <end position="370"/>
    </location>
</feature>
<dbReference type="Pfam" id="PF00174">
    <property type="entry name" value="Oxidored_molyb"/>
    <property type="match status" value="1"/>
</dbReference>
<evidence type="ECO:0000256" key="2">
    <source>
        <dbReference type="ARBA" id="ARBA00022475"/>
    </source>
</evidence>
<name>A0ABU0Q9R4_STRAH</name>
<evidence type="ECO:0000256" key="6">
    <source>
        <dbReference type="SAM" id="MobiDB-lite"/>
    </source>
</evidence>
<feature type="domain" description="Cytochrome b561 bacterial/Ni-hydrogenase" evidence="9">
    <location>
        <begin position="117"/>
        <end position="334"/>
    </location>
</feature>
<dbReference type="InterPro" id="IPR011577">
    <property type="entry name" value="Cyt_b561_bac/Ni-Hgenase"/>
</dbReference>
<comment type="caution">
    <text evidence="10">The sequence shown here is derived from an EMBL/GenBank/DDBJ whole genome shotgun (WGS) entry which is preliminary data.</text>
</comment>
<sequence length="597" mass="66458">MPDDEHVTGDGALPHASGASSQIPGGFRANLTRGDDVVDVATWAGSIPAAGGVAPRVRLGSRWFNLLWLLPIGFVGLLGCVAAAKGLRGMPSVQRFIAEYPGTDPRADGDGAYLGVPSWARWSHFFNLFFMLFTLRSGLQILADHPRLYWTRHSTPGREWFRMQKPVSADPLWTAKQDSIGLPSGVGLPGIRHSIGLARWWHLGVNTLWLLNGLVFYVMLFVTPQWERLVPTSWSVFPNAVSVAIQYLSLDWPRENGWVAYNGLQLLAYFVTVFVAAPLALITGLGMSPALSTRFKRLSRVLSIQTARSVHFLVFTWFVLFIVVHVSLVFTTGLLVNLNHIDSGRNDSSWLGLWIFLGWMAVIVAAWVAATPLTLRHPRVVQRIGYALIGPAQRLFEHVDVSPGEYTEKDISPYFWHNGRYPDSAEYKALQSGGFAEYRLRIGGLVAHPTELSLDDLRKLPAHEQITQHFCIQGWSGVAKWGGVPMATILDLVNPDPQAQWVVFYSLGEGSDGGTYYDAHPIEHMRSQLAMLAYDMNDQPLSFGHGAPLRLRNELELGFKQVKWIKAIEFVADFSDIGSGFGGYNQDHEFFGYRQSL</sequence>
<keyword evidence="10" id="KW-0560">Oxidoreductase</keyword>
<evidence type="ECO:0000313" key="11">
    <source>
        <dbReference type="Proteomes" id="UP001243364"/>
    </source>
</evidence>
<dbReference type="SUPFAM" id="SSF81342">
    <property type="entry name" value="Transmembrane di-heme cytochromes"/>
    <property type="match status" value="1"/>
</dbReference>
<dbReference type="RefSeq" id="WP_307047379.1">
    <property type="nucleotide sequence ID" value="NZ_JAUSYA010000001.1"/>
</dbReference>
<evidence type="ECO:0000256" key="7">
    <source>
        <dbReference type="SAM" id="Phobius"/>
    </source>
</evidence>
<dbReference type="InterPro" id="IPR036374">
    <property type="entry name" value="OxRdtase_Mopterin-bd_sf"/>
</dbReference>
<keyword evidence="4 7" id="KW-1133">Transmembrane helix</keyword>
<dbReference type="Proteomes" id="UP001243364">
    <property type="component" value="Unassembled WGS sequence"/>
</dbReference>
<feature type="domain" description="Oxidoreductase molybdopterin-binding" evidence="8">
    <location>
        <begin position="436"/>
        <end position="572"/>
    </location>
</feature>
<feature type="transmembrane region" description="Helical" evidence="7">
    <location>
        <begin position="66"/>
        <end position="84"/>
    </location>
</feature>
<evidence type="ECO:0000256" key="4">
    <source>
        <dbReference type="ARBA" id="ARBA00022989"/>
    </source>
</evidence>
<dbReference type="EMBL" id="JAUSYA010000001">
    <property type="protein sequence ID" value="MDQ0687387.1"/>
    <property type="molecule type" value="Genomic_DNA"/>
</dbReference>
<dbReference type="PANTHER" id="PTHR43032">
    <property type="entry name" value="PROTEIN-METHIONINE-SULFOXIDE REDUCTASE"/>
    <property type="match status" value="1"/>
</dbReference>
<reference evidence="10 11" key="1">
    <citation type="submission" date="2023-07" db="EMBL/GenBank/DDBJ databases">
        <title>Comparative genomics of wheat-associated soil bacteria to identify genetic determinants of phenazine resistance.</title>
        <authorList>
            <person name="Mouncey N."/>
        </authorList>
    </citation>
    <scope>NUCLEOTIDE SEQUENCE [LARGE SCALE GENOMIC DNA]</scope>
    <source>
        <strain evidence="10 11">W4I19-2</strain>
    </source>
</reference>
<dbReference type="Gene3D" id="1.20.950.20">
    <property type="entry name" value="Transmembrane di-heme cytochromes, Chain C"/>
    <property type="match status" value="1"/>
</dbReference>
<evidence type="ECO:0000256" key="3">
    <source>
        <dbReference type="ARBA" id="ARBA00022692"/>
    </source>
</evidence>
<dbReference type="GO" id="GO:0016491">
    <property type="term" value="F:oxidoreductase activity"/>
    <property type="evidence" value="ECO:0007669"/>
    <property type="project" value="UniProtKB-KW"/>
</dbReference>
<dbReference type="Gene3D" id="3.90.420.10">
    <property type="entry name" value="Oxidoreductase, molybdopterin-binding domain"/>
    <property type="match status" value="1"/>
</dbReference>
<evidence type="ECO:0000256" key="1">
    <source>
        <dbReference type="ARBA" id="ARBA00004651"/>
    </source>
</evidence>
<feature type="transmembrane region" description="Helical" evidence="7">
    <location>
        <begin position="266"/>
        <end position="291"/>
    </location>
</feature>
<protein>
    <submittedName>
        <fullName evidence="10">Sulfoxide reductase catalytic subunit YedY</fullName>
        <ecNumber evidence="10">1.8.-.-</ecNumber>
    </submittedName>
</protein>
<feature type="region of interest" description="Disordered" evidence="6">
    <location>
        <begin position="1"/>
        <end position="21"/>
    </location>
</feature>
<accession>A0ABU0Q9R4</accession>
<dbReference type="SUPFAM" id="SSF56524">
    <property type="entry name" value="Oxidoreductase molybdopterin-binding domain"/>
    <property type="match status" value="1"/>
</dbReference>
<evidence type="ECO:0000259" key="8">
    <source>
        <dbReference type="Pfam" id="PF00174"/>
    </source>
</evidence>
<evidence type="ECO:0000313" key="10">
    <source>
        <dbReference type="EMBL" id="MDQ0687387.1"/>
    </source>
</evidence>
<dbReference type="InterPro" id="IPR000572">
    <property type="entry name" value="OxRdtase_Mopterin-bd_dom"/>
</dbReference>
<keyword evidence="5 7" id="KW-0472">Membrane</keyword>
<dbReference type="Pfam" id="PF01292">
    <property type="entry name" value="Ni_hydr_CYTB"/>
    <property type="match status" value="1"/>
</dbReference>
<dbReference type="EC" id="1.8.-.-" evidence="10"/>
<organism evidence="10 11">
    <name type="scientific">Streptomyces achromogenes</name>
    <dbReference type="NCBI Taxonomy" id="67255"/>
    <lineage>
        <taxon>Bacteria</taxon>
        <taxon>Bacillati</taxon>
        <taxon>Actinomycetota</taxon>
        <taxon>Actinomycetes</taxon>
        <taxon>Kitasatosporales</taxon>
        <taxon>Streptomycetaceae</taxon>
        <taxon>Streptomyces</taxon>
    </lineage>
</organism>
<evidence type="ECO:0000259" key="9">
    <source>
        <dbReference type="Pfam" id="PF01292"/>
    </source>
</evidence>
<keyword evidence="2" id="KW-1003">Cell membrane</keyword>
<comment type="subcellular location">
    <subcellularLocation>
        <location evidence="1">Cell membrane</location>
        <topology evidence="1">Multi-pass membrane protein</topology>
    </subcellularLocation>
</comment>
<proteinExistence type="predicted"/>
<keyword evidence="11" id="KW-1185">Reference proteome</keyword>
<dbReference type="InterPro" id="IPR016174">
    <property type="entry name" value="Di-haem_cyt_TM"/>
</dbReference>
<feature type="transmembrane region" description="Helical" evidence="7">
    <location>
        <begin position="312"/>
        <end position="338"/>
    </location>
</feature>
<evidence type="ECO:0000256" key="5">
    <source>
        <dbReference type="ARBA" id="ARBA00023136"/>
    </source>
</evidence>
<keyword evidence="3 7" id="KW-0812">Transmembrane</keyword>
<gene>
    <name evidence="10" type="ORF">QFZ56_006350</name>
</gene>